<dbReference type="RefSeq" id="WP_005437235.1">
    <property type="nucleotide sequence ID" value="NZ_JH815522.1"/>
</dbReference>
<evidence type="ECO:0000256" key="3">
    <source>
        <dbReference type="ARBA" id="ARBA00007069"/>
    </source>
</evidence>
<dbReference type="eggNOG" id="COG4149">
    <property type="taxonomic scope" value="Bacteria"/>
</dbReference>
<feature type="transmembrane region" description="Helical" evidence="11">
    <location>
        <begin position="48"/>
        <end position="69"/>
    </location>
</feature>
<keyword evidence="4 11" id="KW-0813">Transport</keyword>
<feature type="transmembrane region" description="Helical" evidence="11">
    <location>
        <begin position="81"/>
        <end position="103"/>
    </location>
</feature>
<evidence type="ECO:0000313" key="14">
    <source>
        <dbReference type="EMBL" id="EKB30029.1"/>
    </source>
</evidence>
<feature type="transmembrane region" description="Helical" evidence="11">
    <location>
        <begin position="148"/>
        <end position="169"/>
    </location>
</feature>
<keyword evidence="9 11" id="KW-1133">Transmembrane helix</keyword>
<dbReference type="PANTHER" id="PTHR30183:SF8">
    <property type="entry name" value="MOLYBDENUM TRANSPORT SYSTEM PERMEASE"/>
    <property type="match status" value="1"/>
</dbReference>
<feature type="domain" description="ABC transmembrane type-1" evidence="13">
    <location>
        <begin position="10"/>
        <end position="216"/>
    </location>
</feature>
<evidence type="ECO:0000256" key="6">
    <source>
        <dbReference type="ARBA" id="ARBA00022505"/>
    </source>
</evidence>
<dbReference type="NCBIfam" id="TIGR02141">
    <property type="entry name" value="modB_ABC"/>
    <property type="match status" value="1"/>
</dbReference>
<keyword evidence="8 11" id="KW-0812">Transmembrane</keyword>
<proteinExistence type="inferred from homology"/>
<dbReference type="CDD" id="cd06261">
    <property type="entry name" value="TM_PBP2"/>
    <property type="match status" value="1"/>
</dbReference>
<keyword evidence="5" id="KW-1003">Cell membrane</keyword>
<keyword evidence="15" id="KW-1185">Reference proteome</keyword>
<dbReference type="GO" id="GO:0015098">
    <property type="term" value="F:molybdate ion transmembrane transporter activity"/>
    <property type="evidence" value="ECO:0007669"/>
    <property type="project" value="UniProtKB-UniRule"/>
</dbReference>
<gene>
    <name evidence="14" type="ORF">HMPREF9465_02297</name>
</gene>
<comment type="caution">
    <text evidence="14">The sequence shown here is derived from an EMBL/GenBank/DDBJ whole genome shotgun (WGS) entry which is preliminary data.</text>
</comment>
<evidence type="ECO:0000256" key="8">
    <source>
        <dbReference type="ARBA" id="ARBA00022692"/>
    </source>
</evidence>
<dbReference type="Pfam" id="PF00528">
    <property type="entry name" value="BPD_transp_1"/>
    <property type="match status" value="1"/>
</dbReference>
<dbReference type="EMBL" id="ADMG01000058">
    <property type="protein sequence ID" value="EKB30029.1"/>
    <property type="molecule type" value="Genomic_DNA"/>
</dbReference>
<dbReference type="InterPro" id="IPR000515">
    <property type="entry name" value="MetI-like"/>
</dbReference>
<keyword evidence="7 12" id="KW-0997">Cell inner membrane</keyword>
<reference evidence="14 15" key="1">
    <citation type="submission" date="2012-05" db="EMBL/GenBank/DDBJ databases">
        <title>The Genome Sequence of Sutterella wadsworthensis 2_1_59BFAA.</title>
        <authorList>
            <consortium name="The Broad Institute Genome Sequencing Platform"/>
            <person name="Earl A."/>
            <person name="Ward D."/>
            <person name="Feldgarden M."/>
            <person name="Gevers D."/>
            <person name="Daigneault M."/>
            <person name="Strauss J."/>
            <person name="Allen-Vercoe E."/>
            <person name="Walker B."/>
            <person name="Young S.K."/>
            <person name="Zeng Q."/>
            <person name="Gargeya S."/>
            <person name="Fitzgerald M."/>
            <person name="Haas B."/>
            <person name="Abouelleil A."/>
            <person name="Alvarado L."/>
            <person name="Arachchi H.M."/>
            <person name="Berlin A.M."/>
            <person name="Chapman S.B."/>
            <person name="Goldberg J."/>
            <person name="Griggs A."/>
            <person name="Gujja S."/>
            <person name="Hansen M."/>
            <person name="Howarth C."/>
            <person name="Imamovic A."/>
            <person name="Larimer J."/>
            <person name="McCowen C."/>
            <person name="Montmayeur A."/>
            <person name="Murphy C."/>
            <person name="Neiman D."/>
            <person name="Pearson M."/>
            <person name="Priest M."/>
            <person name="Roberts A."/>
            <person name="Saif S."/>
            <person name="Shea T."/>
            <person name="Sisk P."/>
            <person name="Sykes S."/>
            <person name="Wortman J."/>
            <person name="Nusbaum C."/>
            <person name="Birren B."/>
        </authorList>
    </citation>
    <scope>NUCLEOTIDE SEQUENCE [LARGE SCALE GENOMIC DNA]</scope>
    <source>
        <strain evidence="14 15">2_1_59BFAA</strain>
    </source>
</reference>
<keyword evidence="10 11" id="KW-0472">Membrane</keyword>
<dbReference type="GO" id="GO:0005886">
    <property type="term" value="C:plasma membrane"/>
    <property type="evidence" value="ECO:0007669"/>
    <property type="project" value="UniProtKB-SubCell"/>
</dbReference>
<protein>
    <recommendedName>
        <fullName evidence="12">Molybdenum transport system permease</fullName>
    </recommendedName>
</protein>
<dbReference type="PATRIC" id="fig|742823.3.peg.2299"/>
<dbReference type="PROSITE" id="PS50928">
    <property type="entry name" value="ABC_TM1"/>
    <property type="match status" value="1"/>
</dbReference>
<evidence type="ECO:0000256" key="1">
    <source>
        <dbReference type="ARBA" id="ARBA00002949"/>
    </source>
</evidence>
<dbReference type="InterPro" id="IPR035906">
    <property type="entry name" value="MetI-like_sf"/>
</dbReference>
<dbReference type="Proteomes" id="UP000005835">
    <property type="component" value="Unassembled WGS sequence"/>
</dbReference>
<dbReference type="InterPro" id="IPR011867">
    <property type="entry name" value="ModB_ABC"/>
</dbReference>
<evidence type="ECO:0000256" key="5">
    <source>
        <dbReference type="ARBA" id="ARBA00022475"/>
    </source>
</evidence>
<dbReference type="FunFam" id="1.10.3720.10:FF:000054">
    <property type="entry name" value="Molybdenum transport system permease"/>
    <property type="match status" value="1"/>
</dbReference>
<organism evidence="14 15">
    <name type="scientific">Sutterella wadsworthensis 2_1_59BFAA</name>
    <dbReference type="NCBI Taxonomy" id="742823"/>
    <lineage>
        <taxon>Bacteria</taxon>
        <taxon>Pseudomonadati</taxon>
        <taxon>Pseudomonadota</taxon>
        <taxon>Betaproteobacteria</taxon>
        <taxon>Burkholderiales</taxon>
        <taxon>Sutterellaceae</taxon>
        <taxon>Sutterella</taxon>
    </lineage>
</organism>
<comment type="function">
    <text evidence="1 12">Part of the binding-protein-dependent transport system for molybdenum; probably responsible for the translocation of the substrate across the membrane.</text>
</comment>
<evidence type="ECO:0000256" key="10">
    <source>
        <dbReference type="ARBA" id="ARBA00023136"/>
    </source>
</evidence>
<evidence type="ECO:0000313" key="15">
    <source>
        <dbReference type="Proteomes" id="UP000005835"/>
    </source>
</evidence>
<evidence type="ECO:0000256" key="7">
    <source>
        <dbReference type="ARBA" id="ARBA00022519"/>
    </source>
</evidence>
<name>K1KE46_9BURK</name>
<dbReference type="SUPFAM" id="SSF161098">
    <property type="entry name" value="MetI-like"/>
    <property type="match status" value="1"/>
</dbReference>
<evidence type="ECO:0000256" key="4">
    <source>
        <dbReference type="ARBA" id="ARBA00022448"/>
    </source>
</evidence>
<dbReference type="Gene3D" id="1.10.3720.10">
    <property type="entry name" value="MetI-like"/>
    <property type="match status" value="1"/>
</dbReference>
<sequence>MLTWTELGPVWLSLRLAAVTTVILLIIGLPLAWWLVKGRSALCAPMNAVVTLPLVLPPSVLGFYILIALGPNGPIGQVTDALGLGTLNFTFTGLVIGSVVYSLPFMIQPVVTAFEAIGPRPMEVAATLGCRPFEAFFRVILPLARHGIITGTLMTFAHTIGEFGVVLMIGGNIPGSTQVISTEIYTYVEAMEYGKAHVLAGGMLVFSFFVLLSLNLLNRKEGRTR</sequence>
<evidence type="ECO:0000256" key="12">
    <source>
        <dbReference type="RuleBase" id="RU365097"/>
    </source>
</evidence>
<dbReference type="OrthoDB" id="9795403at2"/>
<dbReference type="PANTHER" id="PTHR30183">
    <property type="entry name" value="MOLYBDENUM TRANSPORT SYSTEM PERMEASE PROTEIN MODB"/>
    <property type="match status" value="1"/>
</dbReference>
<keyword evidence="6 12" id="KW-0500">Molybdenum</keyword>
<comment type="similarity">
    <text evidence="3 12">Belongs to the binding-protein-dependent transport system permease family. CysTW subfamily.</text>
</comment>
<feature type="transmembrane region" description="Helical" evidence="11">
    <location>
        <begin position="12"/>
        <end position="36"/>
    </location>
</feature>
<dbReference type="STRING" id="742823.HMPREF9465_02297"/>
<dbReference type="AlphaFoldDB" id="K1KE46"/>
<dbReference type="HOGENOM" id="CLU_016047_14_3_4"/>
<evidence type="ECO:0000259" key="13">
    <source>
        <dbReference type="PROSITE" id="PS50928"/>
    </source>
</evidence>
<comment type="subcellular location">
    <subcellularLocation>
        <location evidence="2 12">Cell inner membrane</location>
        <topology evidence="2 12">Multi-pass membrane protein</topology>
    </subcellularLocation>
    <subcellularLocation>
        <location evidence="11">Cell membrane</location>
        <topology evidence="11">Multi-pass membrane protein</topology>
    </subcellularLocation>
</comment>
<evidence type="ECO:0000256" key="11">
    <source>
        <dbReference type="RuleBase" id="RU363032"/>
    </source>
</evidence>
<evidence type="ECO:0000256" key="9">
    <source>
        <dbReference type="ARBA" id="ARBA00022989"/>
    </source>
</evidence>
<accession>K1KE46</accession>
<evidence type="ECO:0000256" key="2">
    <source>
        <dbReference type="ARBA" id="ARBA00004429"/>
    </source>
</evidence>
<feature type="transmembrane region" description="Helical" evidence="11">
    <location>
        <begin position="196"/>
        <end position="217"/>
    </location>
</feature>